<reference evidence="2" key="2">
    <citation type="submission" date="2016-02" db="EMBL/GenBank/DDBJ databases">
        <title>Genome sequencing of Aspergillus luchuensis NBRC 4314.</title>
        <authorList>
            <person name="Yamada O."/>
        </authorList>
    </citation>
    <scope>NUCLEOTIDE SEQUENCE [LARGE SCALE GENOMIC DNA]</scope>
    <source>
        <strain evidence="2">RIB 2604</strain>
    </source>
</reference>
<reference evidence="1 2" key="1">
    <citation type="journal article" date="2016" name="DNA Res.">
        <title>Genome sequence of Aspergillus luchuensis NBRC 4314.</title>
        <authorList>
            <person name="Yamada O."/>
            <person name="Machida M."/>
            <person name="Hosoyama A."/>
            <person name="Goto M."/>
            <person name="Takahashi T."/>
            <person name="Futagami T."/>
            <person name="Yamagata Y."/>
            <person name="Takeuchi M."/>
            <person name="Kobayashi T."/>
            <person name="Koike H."/>
            <person name="Abe K."/>
            <person name="Asai K."/>
            <person name="Arita M."/>
            <person name="Fujita N."/>
            <person name="Fukuda K."/>
            <person name="Higa K."/>
            <person name="Horikawa H."/>
            <person name="Ishikawa T."/>
            <person name="Jinno K."/>
            <person name="Kato Y."/>
            <person name="Kirimura K."/>
            <person name="Mizutani O."/>
            <person name="Nakasone K."/>
            <person name="Sano M."/>
            <person name="Shiraishi Y."/>
            <person name="Tsukahara M."/>
            <person name="Gomi K."/>
        </authorList>
    </citation>
    <scope>NUCLEOTIDE SEQUENCE [LARGE SCALE GENOMIC DNA]</scope>
    <source>
        <strain evidence="1 2">RIB 2604</strain>
    </source>
</reference>
<accession>A0A146FJQ7</accession>
<keyword evidence="1" id="KW-0347">Helicase</keyword>
<evidence type="ECO:0000313" key="2">
    <source>
        <dbReference type="Proteomes" id="UP000075230"/>
    </source>
</evidence>
<dbReference type="AlphaFoldDB" id="A0A146FJQ7"/>
<name>A0A146FJQ7_ASPKA</name>
<dbReference type="Proteomes" id="UP000075230">
    <property type="component" value="Unassembled WGS sequence"/>
</dbReference>
<protein>
    <submittedName>
        <fullName evidence="1">DNA replication helicase Dna2</fullName>
    </submittedName>
</protein>
<proteinExistence type="predicted"/>
<dbReference type="GO" id="GO:0004386">
    <property type="term" value="F:helicase activity"/>
    <property type="evidence" value="ECO:0007669"/>
    <property type="project" value="UniProtKB-KW"/>
</dbReference>
<dbReference type="EMBL" id="BCWF01000020">
    <property type="protein sequence ID" value="GAT25978.1"/>
    <property type="molecule type" value="Genomic_DNA"/>
</dbReference>
<evidence type="ECO:0000313" key="1">
    <source>
        <dbReference type="EMBL" id="GAT25978.1"/>
    </source>
</evidence>
<organism evidence="1 2">
    <name type="scientific">Aspergillus kawachii</name>
    <name type="common">White koji mold</name>
    <name type="synonym">Aspergillus awamori var. kawachi</name>
    <dbReference type="NCBI Taxonomy" id="1069201"/>
    <lineage>
        <taxon>Eukaryota</taxon>
        <taxon>Fungi</taxon>
        <taxon>Dikarya</taxon>
        <taxon>Ascomycota</taxon>
        <taxon>Pezizomycotina</taxon>
        <taxon>Eurotiomycetes</taxon>
        <taxon>Eurotiomycetidae</taxon>
        <taxon>Eurotiales</taxon>
        <taxon>Aspergillaceae</taxon>
        <taxon>Aspergillus</taxon>
        <taxon>Aspergillus subgen. Circumdati</taxon>
    </lineage>
</organism>
<gene>
    <name evidence="1" type="ORF">RIB2604_02005580</name>
</gene>
<comment type="caution">
    <text evidence="1">The sequence shown here is derived from an EMBL/GenBank/DDBJ whole genome shotgun (WGS) entry which is preliminary data.</text>
</comment>
<sequence length="66" mass="7892">MSVFEPAERQKLRKTLRAYCDYVQDLELHEFDVHQGKAHNILILPLDDFSDRDEAYELKKLQSDLR</sequence>
<keyword evidence="1" id="KW-0378">Hydrolase</keyword>
<keyword evidence="1" id="KW-0547">Nucleotide-binding</keyword>
<keyword evidence="1" id="KW-0067">ATP-binding</keyword>